<keyword evidence="5" id="KW-0067">ATP-binding</keyword>
<feature type="compositionally biased region" description="Polar residues" evidence="7">
    <location>
        <begin position="102"/>
        <end position="140"/>
    </location>
</feature>
<dbReference type="GO" id="GO:0005737">
    <property type="term" value="C:cytoplasm"/>
    <property type="evidence" value="ECO:0007669"/>
    <property type="project" value="TreeGrafter"/>
</dbReference>
<dbReference type="GO" id="GO:0004386">
    <property type="term" value="F:helicase activity"/>
    <property type="evidence" value="ECO:0007669"/>
    <property type="project" value="UniProtKB-KW"/>
</dbReference>
<evidence type="ECO:0000256" key="2">
    <source>
        <dbReference type="ARBA" id="ARBA00022741"/>
    </source>
</evidence>
<accession>A0A0J9XGT0</accession>
<keyword evidence="6" id="KW-0479">Metal-binding</keyword>
<dbReference type="CDD" id="cd18008">
    <property type="entry name" value="DEXDc_SHPRH-like"/>
    <property type="match status" value="1"/>
</dbReference>
<evidence type="ECO:0000259" key="10">
    <source>
        <dbReference type="PROSITE" id="PS51194"/>
    </source>
</evidence>
<dbReference type="InterPro" id="IPR001650">
    <property type="entry name" value="Helicase_C-like"/>
</dbReference>
<dbReference type="EMBL" id="CCBN010000015">
    <property type="protein sequence ID" value="CDO56539.1"/>
    <property type="molecule type" value="Genomic_DNA"/>
</dbReference>
<dbReference type="GO" id="GO:0005634">
    <property type="term" value="C:nucleus"/>
    <property type="evidence" value="ECO:0007669"/>
    <property type="project" value="TreeGrafter"/>
</dbReference>
<dbReference type="InterPro" id="IPR014001">
    <property type="entry name" value="Helicase_ATP-bd"/>
</dbReference>
<keyword evidence="12" id="KW-1185">Reference proteome</keyword>
<gene>
    <name evidence="11" type="ORF">BN980_GECA15s02738g</name>
</gene>
<feature type="compositionally biased region" description="Polar residues" evidence="7">
    <location>
        <begin position="53"/>
        <end position="67"/>
    </location>
</feature>
<keyword evidence="6" id="KW-0863">Zinc-finger</keyword>
<evidence type="ECO:0000259" key="9">
    <source>
        <dbReference type="PROSITE" id="PS51192"/>
    </source>
</evidence>
<dbReference type="InterPro" id="IPR013083">
    <property type="entry name" value="Znf_RING/FYVE/PHD"/>
</dbReference>
<dbReference type="PROSITE" id="PS50089">
    <property type="entry name" value="ZF_RING_2"/>
    <property type="match status" value="1"/>
</dbReference>
<proteinExistence type="inferred from homology"/>
<dbReference type="CDD" id="cd18793">
    <property type="entry name" value="SF2_C_SNF"/>
    <property type="match status" value="1"/>
</dbReference>
<feature type="domain" description="Helicase C-terminal" evidence="10">
    <location>
        <begin position="1259"/>
        <end position="1418"/>
    </location>
</feature>
<dbReference type="Gene3D" id="3.40.50.10810">
    <property type="entry name" value="Tandem AAA-ATPase domain"/>
    <property type="match status" value="1"/>
</dbReference>
<dbReference type="GO" id="GO:0016787">
    <property type="term" value="F:hydrolase activity"/>
    <property type="evidence" value="ECO:0007669"/>
    <property type="project" value="UniProtKB-KW"/>
</dbReference>
<name>A0A0J9XGT0_GEOCN</name>
<dbReference type="PROSITE" id="PS51192">
    <property type="entry name" value="HELICASE_ATP_BIND_1"/>
    <property type="match status" value="1"/>
</dbReference>
<comment type="caution">
    <text evidence="11">The sequence shown here is derived from an EMBL/GenBank/DDBJ whole genome shotgun (WGS) entry which is preliminary data.</text>
</comment>
<dbReference type="OrthoDB" id="423559at2759"/>
<feature type="compositionally biased region" description="Polar residues" evidence="7">
    <location>
        <begin position="147"/>
        <end position="169"/>
    </location>
</feature>
<dbReference type="Pfam" id="PF00176">
    <property type="entry name" value="SNF2-rel_dom"/>
    <property type="match status" value="1"/>
</dbReference>
<dbReference type="Gene3D" id="3.30.40.10">
    <property type="entry name" value="Zinc/RING finger domain, C3HC4 (zinc finger)"/>
    <property type="match status" value="1"/>
</dbReference>
<dbReference type="GO" id="GO:0008270">
    <property type="term" value="F:zinc ion binding"/>
    <property type="evidence" value="ECO:0007669"/>
    <property type="project" value="UniProtKB-KW"/>
</dbReference>
<keyword evidence="6" id="KW-0862">Zinc</keyword>
<dbReference type="InterPro" id="IPR000330">
    <property type="entry name" value="SNF2_N"/>
</dbReference>
<dbReference type="PROSITE" id="PS51194">
    <property type="entry name" value="HELICASE_CTER"/>
    <property type="match status" value="1"/>
</dbReference>
<dbReference type="SMART" id="SM00490">
    <property type="entry name" value="HELICc"/>
    <property type="match status" value="1"/>
</dbReference>
<evidence type="ECO:0000256" key="7">
    <source>
        <dbReference type="SAM" id="MobiDB-lite"/>
    </source>
</evidence>
<feature type="domain" description="Helicase ATP-binding" evidence="9">
    <location>
        <begin position="651"/>
        <end position="856"/>
    </location>
</feature>
<dbReference type="GO" id="GO:0005524">
    <property type="term" value="F:ATP binding"/>
    <property type="evidence" value="ECO:0007669"/>
    <property type="project" value="UniProtKB-KW"/>
</dbReference>
<comment type="similarity">
    <text evidence="1">Belongs to the SNF2/RAD54 helicase family.</text>
</comment>
<feature type="region of interest" description="Disordered" evidence="7">
    <location>
        <begin position="98"/>
        <end position="307"/>
    </location>
</feature>
<dbReference type="SUPFAM" id="SSF57850">
    <property type="entry name" value="RING/U-box"/>
    <property type="match status" value="1"/>
</dbReference>
<evidence type="ECO:0000313" key="11">
    <source>
        <dbReference type="EMBL" id="CDO56539.1"/>
    </source>
</evidence>
<dbReference type="Pfam" id="PF00271">
    <property type="entry name" value="Helicase_C"/>
    <property type="match status" value="1"/>
</dbReference>
<dbReference type="GO" id="GO:0008094">
    <property type="term" value="F:ATP-dependent activity, acting on DNA"/>
    <property type="evidence" value="ECO:0007669"/>
    <property type="project" value="TreeGrafter"/>
</dbReference>
<dbReference type="PANTHER" id="PTHR45626:SF16">
    <property type="entry name" value="ATP-DEPENDENT HELICASE ULS1"/>
    <property type="match status" value="1"/>
</dbReference>
<evidence type="ECO:0000313" key="12">
    <source>
        <dbReference type="Proteomes" id="UP000242525"/>
    </source>
</evidence>
<feature type="region of interest" description="Disordered" evidence="7">
    <location>
        <begin position="53"/>
        <end position="83"/>
    </location>
</feature>
<dbReference type="InterPro" id="IPR038718">
    <property type="entry name" value="SNF2-like_sf"/>
</dbReference>
<feature type="region of interest" description="Disordered" evidence="7">
    <location>
        <begin position="1112"/>
        <end position="1135"/>
    </location>
</feature>
<sequence length="1432" mass="162367">MSLHELQDKKKILTQLIQECSPVSKDYLVRMNSLLAQLDSTDKQIKALLSPQVASTGDTSVNGTDALTNNSTSNSNPVSATGTRTDQILQSLRRAPRAIPPTANSNFQSSSQNPLPLQNGSRPATFSPFSSNQKALQQQPRFPPPNTQRSVDQMRPFSSFTNMPETSNFAATSSTAQGSQSRPISQHQQGQPQQQLGQSAQPNLFPTYLDNTAGPQTSSVFEPQNGRQPLPNTTTSPAPRTSHTIHRISPNKSPLQPGVPPPLTQQQIQQIQMYKQQQQQAQPSQAYKNQQTQQQQQPPQQTQAKKPEVIEILDDSDDGFGDNDDDDEIITMNTVQRPQQMYLPYNGTPTIPNNARQSFSSLPVLPMSVPISDHLLNQGGVIDLTDDTDNGSRNDLQPPDKKMKMEPNAEPIPAQNSHNPNLFREIYNRMIYPKLSNELKTLALSTIKFLDQRLKLTSQNLNSYNMQWASTDHQIRTLRAQQIRDPGDIGTKLRLQSLLKSSKILWVQKAITSKNIEMIKDMQLKLFKGAVNDYRTFFRHVVDTIRQGDERARLAVEHMTVHATSNDDATLTGQFAPPVGEPSSFSTLSSLDARGVETYEPMDILDRKKIEQLLDNIQADIEIKPGDRRGTPEELKITLLEHQKVGLTWLQKMEETVKGGILADDMGLGKTIQAMYVSLIFFYCFLLLTTFSSLIVANKPTDPKIKTTLIVAPVALLKQWEREIETRLKPEHQLSVLIYHGAAKKANIKFKELAQYDIVLTTYGLLSREYKEHFGIESKQARKKDIPGTHNSPFYQSDSVWFRVVLDEAQYIKNKNTLSSKACSSLESTYRWCLSGTPMQNSVLELYSLLRFLQIKPYDDEQLFNRDIGNPIVKYGNRDAMRKLQALLKAILLRRTKSSKIDDKPILQLPPKDIQVVNSEMDDDEEEFYHALERGAQEKMNKYINSNTLKMNYSNVLVLLLRLRQACCHPKLIERANRLKASKIISGRSGRKAIKLCRRLTSTVVRRLSHMHDFTCPKCYDAIDKNDVVIFYPCGDIICADCSTEFFDFPTNFEDSEASRCPSCNVEVKDDEMINFSIFDLVHLEQWTDQEILSQHRIDKNAVKQQANDYLNHQKTDRNRPMPQISVDSDTDDSDFNLFEKKETSRKRKPKTEDEYIPPVLSATTIVGDALLEPGDRGDDSLVLPTTKNEDDELNTLEKQQKDNLPLVSANNKYFLGAKVEPTIEDELSSNSLLSPAPIRSEMSDLFPNGWISSCKIEKCLEIINNVRENFPGEKIIIFSQFTSLLDFMEIALDQANQRNYLRYDGSMTAANRHKVVLDFFDKSELDLLLISLKAGNVGLTLTCASHIVIMDPFWNPFVEEQAMDRAHRIGQIRPVFVHKLVIEGTVEDRILDLQQKKKEMINSALDENEMRSIGRLNQQELMYLFGLRSNH</sequence>
<dbReference type="GO" id="GO:0000724">
    <property type="term" value="P:double-strand break repair via homologous recombination"/>
    <property type="evidence" value="ECO:0007669"/>
    <property type="project" value="TreeGrafter"/>
</dbReference>
<feature type="compositionally biased region" description="Low complexity" evidence="7">
    <location>
        <begin position="265"/>
        <end position="303"/>
    </location>
</feature>
<keyword evidence="3" id="KW-0378">Hydrolase</keyword>
<organism evidence="11 12">
    <name type="scientific">Geotrichum candidum</name>
    <name type="common">Oospora lactis</name>
    <name type="synonym">Dipodascus geotrichum</name>
    <dbReference type="NCBI Taxonomy" id="1173061"/>
    <lineage>
        <taxon>Eukaryota</taxon>
        <taxon>Fungi</taxon>
        <taxon>Dikarya</taxon>
        <taxon>Ascomycota</taxon>
        <taxon>Saccharomycotina</taxon>
        <taxon>Dipodascomycetes</taxon>
        <taxon>Dipodascales</taxon>
        <taxon>Dipodascaceae</taxon>
        <taxon>Geotrichum</taxon>
    </lineage>
</organism>
<reference evidence="11" key="1">
    <citation type="submission" date="2014-03" db="EMBL/GenBank/DDBJ databases">
        <authorList>
            <person name="Casaregola S."/>
        </authorList>
    </citation>
    <scope>NUCLEOTIDE SEQUENCE [LARGE SCALE GENOMIC DNA]</scope>
    <source>
        <strain evidence="11">CLIB 918</strain>
    </source>
</reference>
<dbReference type="InterPro" id="IPR001841">
    <property type="entry name" value="Znf_RING"/>
</dbReference>
<keyword evidence="2" id="KW-0547">Nucleotide-binding</keyword>
<dbReference type="InterPro" id="IPR027417">
    <property type="entry name" value="P-loop_NTPase"/>
</dbReference>
<dbReference type="InterPro" id="IPR049730">
    <property type="entry name" value="SNF2/RAD54-like_C"/>
</dbReference>
<feature type="compositionally biased region" description="Low complexity" evidence="7">
    <location>
        <begin position="170"/>
        <end position="202"/>
    </location>
</feature>
<dbReference type="InterPro" id="IPR050628">
    <property type="entry name" value="SNF2_RAD54_helicase_TF"/>
</dbReference>
<dbReference type="PANTHER" id="PTHR45626">
    <property type="entry name" value="TRANSCRIPTION TERMINATION FACTOR 2-RELATED"/>
    <property type="match status" value="1"/>
</dbReference>
<dbReference type="Gene3D" id="3.40.50.300">
    <property type="entry name" value="P-loop containing nucleotide triphosphate hydrolases"/>
    <property type="match status" value="2"/>
</dbReference>
<dbReference type="SUPFAM" id="SSF52540">
    <property type="entry name" value="P-loop containing nucleoside triphosphate hydrolases"/>
    <property type="match status" value="2"/>
</dbReference>
<evidence type="ECO:0000256" key="5">
    <source>
        <dbReference type="ARBA" id="ARBA00022840"/>
    </source>
</evidence>
<dbReference type="STRING" id="1173061.A0A0J9XGT0"/>
<evidence type="ECO:0000256" key="4">
    <source>
        <dbReference type="ARBA" id="ARBA00022806"/>
    </source>
</evidence>
<evidence type="ECO:0000256" key="3">
    <source>
        <dbReference type="ARBA" id="ARBA00022801"/>
    </source>
</evidence>
<feature type="domain" description="RING-type" evidence="8">
    <location>
        <begin position="1016"/>
        <end position="1065"/>
    </location>
</feature>
<protein>
    <submittedName>
        <fullName evidence="11">Similar to Saccharomyces cerevisiae YGL150C INO80 ATPase and nucleosome spacing factor</fullName>
    </submittedName>
</protein>
<dbReference type="SMART" id="SM00487">
    <property type="entry name" value="DEXDc"/>
    <property type="match status" value="1"/>
</dbReference>
<evidence type="ECO:0000259" key="8">
    <source>
        <dbReference type="PROSITE" id="PS50089"/>
    </source>
</evidence>
<evidence type="ECO:0000256" key="1">
    <source>
        <dbReference type="ARBA" id="ARBA00007025"/>
    </source>
</evidence>
<evidence type="ECO:0000256" key="6">
    <source>
        <dbReference type="PROSITE-ProRule" id="PRU00175"/>
    </source>
</evidence>
<feature type="region of interest" description="Disordered" evidence="7">
    <location>
        <begin position="382"/>
        <end position="417"/>
    </location>
</feature>
<feature type="compositionally biased region" description="Basic and acidic residues" evidence="7">
    <location>
        <begin position="398"/>
        <end position="407"/>
    </location>
</feature>
<keyword evidence="4" id="KW-0347">Helicase</keyword>
<dbReference type="Proteomes" id="UP000242525">
    <property type="component" value="Unassembled WGS sequence"/>
</dbReference>
<feature type="compositionally biased region" description="Polar residues" evidence="7">
    <location>
        <begin position="209"/>
        <end position="242"/>
    </location>
</feature>